<protein>
    <submittedName>
        <fullName evidence="1">Uncharacterized protein</fullName>
    </submittedName>
</protein>
<evidence type="ECO:0000313" key="2">
    <source>
        <dbReference type="Proteomes" id="UP000822476"/>
    </source>
</evidence>
<sequence>MRTYCNATTYLAVPLLAAIKFLRLSSRWPVDWISMAWTQTNRCLLRMWTYLAAPPKYIFKQPPLHS</sequence>
<proteinExistence type="predicted"/>
<name>A0A8S9Z2Y7_9TREM</name>
<evidence type="ECO:0000313" key="1">
    <source>
        <dbReference type="EMBL" id="KAF7258268.1"/>
    </source>
</evidence>
<comment type="caution">
    <text evidence="1">The sequence shown here is derived from an EMBL/GenBank/DDBJ whole genome shotgun (WGS) entry which is preliminary data.</text>
</comment>
<gene>
    <name evidence="1" type="ORF">EG68_08269</name>
</gene>
<reference evidence="1" key="1">
    <citation type="submission" date="2019-07" db="EMBL/GenBank/DDBJ databases">
        <title>Annotation for the trematode Paragonimus miyazaki's.</title>
        <authorList>
            <person name="Choi Y.-J."/>
        </authorList>
    </citation>
    <scope>NUCLEOTIDE SEQUENCE</scope>
    <source>
        <strain evidence="1">Japan</strain>
    </source>
</reference>
<organism evidence="1 2">
    <name type="scientific">Paragonimus skrjabini miyazakii</name>
    <dbReference type="NCBI Taxonomy" id="59628"/>
    <lineage>
        <taxon>Eukaryota</taxon>
        <taxon>Metazoa</taxon>
        <taxon>Spiralia</taxon>
        <taxon>Lophotrochozoa</taxon>
        <taxon>Platyhelminthes</taxon>
        <taxon>Trematoda</taxon>
        <taxon>Digenea</taxon>
        <taxon>Plagiorchiida</taxon>
        <taxon>Troglotremata</taxon>
        <taxon>Troglotrematidae</taxon>
        <taxon>Paragonimus</taxon>
    </lineage>
</organism>
<dbReference type="EMBL" id="JTDE01001834">
    <property type="protein sequence ID" value="KAF7258268.1"/>
    <property type="molecule type" value="Genomic_DNA"/>
</dbReference>
<accession>A0A8S9Z2Y7</accession>
<dbReference type="Proteomes" id="UP000822476">
    <property type="component" value="Unassembled WGS sequence"/>
</dbReference>
<dbReference type="AlphaFoldDB" id="A0A8S9Z2Y7"/>
<keyword evidence="2" id="KW-1185">Reference proteome</keyword>